<dbReference type="KEGG" id="dwi:6641429"/>
<feature type="region of interest" description="Disordered" evidence="1">
    <location>
        <begin position="176"/>
        <end position="203"/>
    </location>
</feature>
<feature type="region of interest" description="Disordered" evidence="1">
    <location>
        <begin position="1"/>
        <end position="29"/>
    </location>
</feature>
<evidence type="ECO:0000313" key="3">
    <source>
        <dbReference type="Proteomes" id="UP000007798"/>
    </source>
</evidence>
<keyword evidence="3" id="KW-1185">Reference proteome</keyword>
<sequence>MESVELEQNQNDDEMLKVETNEKEEQNFDEDQVRFVADAFSDVKLYLQTGRDESAFVELGPTNIHKFQLPPSGCKEVETGFNPQEKTAVDEWQTDAVNMGEMVEIDLIQGQEEQSLGHIQRDENTGEMYMLVPVEIDMLVNHLAHPIDIEAASYEVHEITVPQLTLPLTLDFTPDDFYTHNEEGEDDDGADEDHCVEMESNED</sequence>
<reference evidence="2 3" key="1">
    <citation type="journal article" date="2007" name="Nature">
        <title>Evolution of genes and genomes on the Drosophila phylogeny.</title>
        <authorList>
            <consortium name="Drosophila 12 Genomes Consortium"/>
            <person name="Clark A.G."/>
            <person name="Eisen M.B."/>
            <person name="Smith D.R."/>
            <person name="Bergman C.M."/>
            <person name="Oliver B."/>
            <person name="Markow T.A."/>
            <person name="Kaufman T.C."/>
            <person name="Kellis M."/>
            <person name="Gelbart W."/>
            <person name="Iyer V.N."/>
            <person name="Pollard D.A."/>
            <person name="Sackton T.B."/>
            <person name="Larracuente A.M."/>
            <person name="Singh N.D."/>
            <person name="Abad J.P."/>
            <person name="Abt D.N."/>
            <person name="Adryan B."/>
            <person name="Aguade M."/>
            <person name="Akashi H."/>
            <person name="Anderson W.W."/>
            <person name="Aquadro C.F."/>
            <person name="Ardell D.H."/>
            <person name="Arguello R."/>
            <person name="Artieri C.G."/>
            <person name="Barbash D.A."/>
            <person name="Barker D."/>
            <person name="Barsanti P."/>
            <person name="Batterham P."/>
            <person name="Batzoglou S."/>
            <person name="Begun D."/>
            <person name="Bhutkar A."/>
            <person name="Blanco E."/>
            <person name="Bosak S.A."/>
            <person name="Bradley R.K."/>
            <person name="Brand A.D."/>
            <person name="Brent M.R."/>
            <person name="Brooks A.N."/>
            <person name="Brown R.H."/>
            <person name="Butlin R.K."/>
            <person name="Caggese C."/>
            <person name="Calvi B.R."/>
            <person name="Bernardo de Carvalho A."/>
            <person name="Caspi A."/>
            <person name="Castrezana S."/>
            <person name="Celniker S.E."/>
            <person name="Chang J.L."/>
            <person name="Chapple C."/>
            <person name="Chatterji S."/>
            <person name="Chinwalla A."/>
            <person name="Civetta A."/>
            <person name="Clifton S.W."/>
            <person name="Comeron J.M."/>
            <person name="Costello J.C."/>
            <person name="Coyne J.A."/>
            <person name="Daub J."/>
            <person name="David R.G."/>
            <person name="Delcher A.L."/>
            <person name="Delehaunty K."/>
            <person name="Do C.B."/>
            <person name="Ebling H."/>
            <person name="Edwards K."/>
            <person name="Eickbush T."/>
            <person name="Evans J.D."/>
            <person name="Filipski A."/>
            <person name="Findeiss S."/>
            <person name="Freyhult E."/>
            <person name="Fulton L."/>
            <person name="Fulton R."/>
            <person name="Garcia A.C."/>
            <person name="Gardiner A."/>
            <person name="Garfield D.A."/>
            <person name="Garvin B.E."/>
            <person name="Gibson G."/>
            <person name="Gilbert D."/>
            <person name="Gnerre S."/>
            <person name="Godfrey J."/>
            <person name="Good R."/>
            <person name="Gotea V."/>
            <person name="Gravely B."/>
            <person name="Greenberg A.J."/>
            <person name="Griffiths-Jones S."/>
            <person name="Gross S."/>
            <person name="Guigo R."/>
            <person name="Gustafson E.A."/>
            <person name="Haerty W."/>
            <person name="Hahn M.W."/>
            <person name="Halligan D.L."/>
            <person name="Halpern A.L."/>
            <person name="Halter G.M."/>
            <person name="Han M.V."/>
            <person name="Heger A."/>
            <person name="Hillier L."/>
            <person name="Hinrichs A.S."/>
            <person name="Holmes I."/>
            <person name="Hoskins R.A."/>
            <person name="Hubisz M.J."/>
            <person name="Hultmark D."/>
            <person name="Huntley M.A."/>
            <person name="Jaffe D.B."/>
            <person name="Jagadeeshan S."/>
            <person name="Jeck W.R."/>
            <person name="Johnson J."/>
            <person name="Jones C.D."/>
            <person name="Jordan W.C."/>
            <person name="Karpen G.H."/>
            <person name="Kataoka E."/>
            <person name="Keightley P.D."/>
            <person name="Kheradpour P."/>
            <person name="Kirkness E.F."/>
            <person name="Koerich L.B."/>
            <person name="Kristiansen K."/>
            <person name="Kudrna D."/>
            <person name="Kulathinal R.J."/>
            <person name="Kumar S."/>
            <person name="Kwok R."/>
            <person name="Lander E."/>
            <person name="Langley C.H."/>
            <person name="Lapoint R."/>
            <person name="Lazzaro B.P."/>
            <person name="Lee S.J."/>
            <person name="Levesque L."/>
            <person name="Li R."/>
            <person name="Lin C.F."/>
            <person name="Lin M.F."/>
            <person name="Lindblad-Toh K."/>
            <person name="Llopart A."/>
            <person name="Long M."/>
            <person name="Low L."/>
            <person name="Lozovsky E."/>
            <person name="Lu J."/>
            <person name="Luo M."/>
            <person name="Machado C.A."/>
            <person name="Makalowski W."/>
            <person name="Marzo M."/>
            <person name="Matsuda M."/>
            <person name="Matzkin L."/>
            <person name="McAllister B."/>
            <person name="McBride C.S."/>
            <person name="McKernan B."/>
            <person name="McKernan K."/>
            <person name="Mendez-Lago M."/>
            <person name="Minx P."/>
            <person name="Mollenhauer M.U."/>
            <person name="Montooth K."/>
            <person name="Mount S.M."/>
            <person name="Mu X."/>
            <person name="Myers E."/>
            <person name="Negre B."/>
            <person name="Newfeld S."/>
            <person name="Nielsen R."/>
            <person name="Noor M.A."/>
            <person name="O'Grady P."/>
            <person name="Pachter L."/>
            <person name="Papaceit M."/>
            <person name="Parisi M.J."/>
            <person name="Parisi M."/>
            <person name="Parts L."/>
            <person name="Pedersen J.S."/>
            <person name="Pesole G."/>
            <person name="Phillippy A.M."/>
            <person name="Ponting C.P."/>
            <person name="Pop M."/>
            <person name="Porcelli D."/>
            <person name="Powell J.R."/>
            <person name="Prohaska S."/>
            <person name="Pruitt K."/>
            <person name="Puig M."/>
            <person name="Quesneville H."/>
            <person name="Ram K.R."/>
            <person name="Rand D."/>
            <person name="Rasmussen M.D."/>
            <person name="Reed L.K."/>
            <person name="Reenan R."/>
            <person name="Reily A."/>
            <person name="Remington K.A."/>
            <person name="Rieger T.T."/>
            <person name="Ritchie M.G."/>
            <person name="Robin C."/>
            <person name="Rogers Y.H."/>
            <person name="Rohde C."/>
            <person name="Rozas J."/>
            <person name="Rubenfield M.J."/>
            <person name="Ruiz A."/>
            <person name="Russo S."/>
            <person name="Salzberg S.L."/>
            <person name="Sanchez-Gracia A."/>
            <person name="Saranga D.J."/>
            <person name="Sato H."/>
            <person name="Schaeffer S.W."/>
            <person name="Schatz M.C."/>
            <person name="Schlenke T."/>
            <person name="Schwartz R."/>
            <person name="Segarra C."/>
            <person name="Singh R.S."/>
            <person name="Sirot L."/>
            <person name="Sirota M."/>
            <person name="Sisneros N.B."/>
            <person name="Smith C.D."/>
            <person name="Smith T.F."/>
            <person name="Spieth J."/>
            <person name="Stage D.E."/>
            <person name="Stark A."/>
            <person name="Stephan W."/>
            <person name="Strausberg R.L."/>
            <person name="Strempel S."/>
            <person name="Sturgill D."/>
            <person name="Sutton G."/>
            <person name="Sutton G.G."/>
            <person name="Tao W."/>
            <person name="Teichmann S."/>
            <person name="Tobari Y.N."/>
            <person name="Tomimura Y."/>
            <person name="Tsolas J.M."/>
            <person name="Valente V.L."/>
            <person name="Venter E."/>
            <person name="Venter J.C."/>
            <person name="Vicario S."/>
            <person name="Vieira F.G."/>
            <person name="Vilella A.J."/>
            <person name="Villasante A."/>
            <person name="Walenz B."/>
            <person name="Wang J."/>
            <person name="Wasserman M."/>
            <person name="Watts T."/>
            <person name="Wilson D."/>
            <person name="Wilson R.K."/>
            <person name="Wing R.A."/>
            <person name="Wolfner M.F."/>
            <person name="Wong A."/>
            <person name="Wong G.K."/>
            <person name="Wu C.I."/>
            <person name="Wu G."/>
            <person name="Yamamoto D."/>
            <person name="Yang H.P."/>
            <person name="Yang S.P."/>
            <person name="Yorke J.A."/>
            <person name="Yoshida K."/>
            <person name="Zdobnov E."/>
            <person name="Zhang P."/>
            <person name="Zhang Y."/>
            <person name="Zimin A.V."/>
            <person name="Baldwin J."/>
            <person name="Abdouelleil A."/>
            <person name="Abdulkadir J."/>
            <person name="Abebe A."/>
            <person name="Abera B."/>
            <person name="Abreu J."/>
            <person name="Acer S.C."/>
            <person name="Aftuck L."/>
            <person name="Alexander A."/>
            <person name="An P."/>
            <person name="Anderson E."/>
            <person name="Anderson S."/>
            <person name="Arachi H."/>
            <person name="Azer M."/>
            <person name="Bachantsang P."/>
            <person name="Barry A."/>
            <person name="Bayul T."/>
            <person name="Berlin A."/>
            <person name="Bessette D."/>
            <person name="Bloom T."/>
            <person name="Blye J."/>
            <person name="Boguslavskiy L."/>
            <person name="Bonnet C."/>
            <person name="Boukhgalter B."/>
            <person name="Bourzgui I."/>
            <person name="Brown A."/>
            <person name="Cahill P."/>
            <person name="Channer S."/>
            <person name="Cheshatsang Y."/>
            <person name="Chuda L."/>
            <person name="Citroen M."/>
            <person name="Collymore A."/>
            <person name="Cooke P."/>
            <person name="Costello M."/>
            <person name="D'Aco K."/>
            <person name="Daza R."/>
            <person name="De Haan G."/>
            <person name="DeGray S."/>
            <person name="DeMaso C."/>
            <person name="Dhargay N."/>
            <person name="Dooley K."/>
            <person name="Dooley E."/>
            <person name="Doricent M."/>
            <person name="Dorje P."/>
            <person name="Dorjee K."/>
            <person name="Dupes A."/>
            <person name="Elong R."/>
            <person name="Falk J."/>
            <person name="Farina A."/>
            <person name="Faro S."/>
            <person name="Ferguson D."/>
            <person name="Fisher S."/>
            <person name="Foley C.D."/>
            <person name="Franke A."/>
            <person name="Friedrich D."/>
            <person name="Gadbois L."/>
            <person name="Gearin G."/>
            <person name="Gearin C.R."/>
            <person name="Giannoukos G."/>
            <person name="Goode T."/>
            <person name="Graham J."/>
            <person name="Grandbois E."/>
            <person name="Grewal S."/>
            <person name="Gyaltsen K."/>
            <person name="Hafez N."/>
            <person name="Hagos B."/>
            <person name="Hall J."/>
            <person name="Henson C."/>
            <person name="Hollinger A."/>
            <person name="Honan T."/>
            <person name="Huard M.D."/>
            <person name="Hughes L."/>
            <person name="Hurhula B."/>
            <person name="Husby M.E."/>
            <person name="Kamat A."/>
            <person name="Kanga B."/>
            <person name="Kashin S."/>
            <person name="Khazanovich D."/>
            <person name="Kisner P."/>
            <person name="Lance K."/>
            <person name="Lara M."/>
            <person name="Lee W."/>
            <person name="Lennon N."/>
            <person name="Letendre F."/>
            <person name="LeVine R."/>
            <person name="Lipovsky A."/>
            <person name="Liu X."/>
            <person name="Liu J."/>
            <person name="Liu S."/>
            <person name="Lokyitsang T."/>
            <person name="Lokyitsang Y."/>
            <person name="Lubonja R."/>
            <person name="Lui A."/>
            <person name="MacDonald P."/>
            <person name="Magnisalis V."/>
            <person name="Maru K."/>
            <person name="Matthews C."/>
            <person name="McCusker W."/>
            <person name="McDonough S."/>
            <person name="Mehta T."/>
            <person name="Meldrim J."/>
            <person name="Meneus L."/>
            <person name="Mihai O."/>
            <person name="Mihalev A."/>
            <person name="Mihova T."/>
            <person name="Mittelman R."/>
            <person name="Mlenga V."/>
            <person name="Montmayeur A."/>
            <person name="Mulrain L."/>
            <person name="Navidi A."/>
            <person name="Naylor J."/>
            <person name="Negash T."/>
            <person name="Nguyen T."/>
            <person name="Nguyen N."/>
            <person name="Nicol R."/>
            <person name="Norbu C."/>
            <person name="Norbu N."/>
            <person name="Novod N."/>
            <person name="O'Neill B."/>
            <person name="Osman S."/>
            <person name="Markiewicz E."/>
            <person name="Oyono O.L."/>
            <person name="Patti C."/>
            <person name="Phunkhang P."/>
            <person name="Pierre F."/>
            <person name="Priest M."/>
            <person name="Raghuraman S."/>
            <person name="Rege F."/>
            <person name="Reyes R."/>
            <person name="Rise C."/>
            <person name="Rogov P."/>
            <person name="Ross K."/>
            <person name="Ryan E."/>
            <person name="Settipalli S."/>
            <person name="Shea T."/>
            <person name="Sherpa N."/>
            <person name="Shi L."/>
            <person name="Shih D."/>
            <person name="Sparrow T."/>
            <person name="Spaulding J."/>
            <person name="Stalker J."/>
            <person name="Stange-Thomann N."/>
            <person name="Stavropoulos S."/>
            <person name="Stone C."/>
            <person name="Strader C."/>
            <person name="Tesfaye S."/>
            <person name="Thomson T."/>
            <person name="Thoulutsang Y."/>
            <person name="Thoulutsang D."/>
            <person name="Topham K."/>
            <person name="Topping I."/>
            <person name="Tsamla T."/>
            <person name="Vassiliev H."/>
            <person name="Vo A."/>
            <person name="Wangchuk T."/>
            <person name="Wangdi T."/>
            <person name="Weiand M."/>
            <person name="Wilkinson J."/>
            <person name="Wilson A."/>
            <person name="Yadav S."/>
            <person name="Young G."/>
            <person name="Yu Q."/>
            <person name="Zembek L."/>
            <person name="Zhong D."/>
            <person name="Zimmer A."/>
            <person name="Zwirko Z."/>
            <person name="Jaffe D.B."/>
            <person name="Alvarez P."/>
            <person name="Brockman W."/>
            <person name="Butler J."/>
            <person name="Chin C."/>
            <person name="Gnerre S."/>
            <person name="Grabherr M."/>
            <person name="Kleber M."/>
            <person name="Mauceli E."/>
            <person name="MacCallum I."/>
        </authorList>
    </citation>
    <scope>NUCLEOTIDE SEQUENCE [LARGE SCALE GENOMIC DNA]</scope>
    <source>
        <strain evidence="3">Tucson 14030-0811.24</strain>
    </source>
</reference>
<proteinExistence type="predicted"/>
<accession>B4MSE2</accession>
<protein>
    <submittedName>
        <fullName evidence="2">Uncharacterized protein</fullName>
    </submittedName>
</protein>
<name>B4MSE2_DROWI</name>
<evidence type="ECO:0000313" key="2">
    <source>
        <dbReference type="EMBL" id="EDW75031.1"/>
    </source>
</evidence>
<dbReference type="InParanoid" id="B4MSE2"/>
<dbReference type="EMBL" id="CH963851">
    <property type="protein sequence ID" value="EDW75031.1"/>
    <property type="molecule type" value="Genomic_DNA"/>
</dbReference>
<organism evidence="2 3">
    <name type="scientific">Drosophila willistoni</name>
    <name type="common">Fruit fly</name>
    <dbReference type="NCBI Taxonomy" id="7260"/>
    <lineage>
        <taxon>Eukaryota</taxon>
        <taxon>Metazoa</taxon>
        <taxon>Ecdysozoa</taxon>
        <taxon>Arthropoda</taxon>
        <taxon>Hexapoda</taxon>
        <taxon>Insecta</taxon>
        <taxon>Pterygota</taxon>
        <taxon>Neoptera</taxon>
        <taxon>Endopterygota</taxon>
        <taxon>Diptera</taxon>
        <taxon>Brachycera</taxon>
        <taxon>Muscomorpha</taxon>
        <taxon>Ephydroidea</taxon>
        <taxon>Drosophilidae</taxon>
        <taxon>Drosophila</taxon>
        <taxon>Sophophora</taxon>
    </lineage>
</organism>
<dbReference type="AlphaFoldDB" id="B4MSE2"/>
<evidence type="ECO:0000256" key="1">
    <source>
        <dbReference type="SAM" id="MobiDB-lite"/>
    </source>
</evidence>
<dbReference type="STRING" id="7260.B4MSE2"/>
<dbReference type="OrthoDB" id="7851145at2759"/>
<feature type="compositionally biased region" description="Basic and acidic residues" evidence="1">
    <location>
        <begin position="14"/>
        <end position="26"/>
    </location>
</feature>
<gene>
    <name evidence="2" type="primary">Dwil\GK19957</name>
    <name evidence="2" type="ORF">Dwil_GK19957</name>
</gene>
<dbReference type="PhylomeDB" id="B4MSE2"/>
<dbReference type="Proteomes" id="UP000007798">
    <property type="component" value="Unassembled WGS sequence"/>
</dbReference>
<dbReference type="HOGENOM" id="CLU_1350175_0_0_1"/>